<evidence type="ECO:0000313" key="7">
    <source>
        <dbReference type="EMBL" id="MBB5698334.1"/>
    </source>
</evidence>
<evidence type="ECO:0000256" key="5">
    <source>
        <dbReference type="ARBA" id="ARBA00049660"/>
    </source>
</evidence>
<dbReference type="PANTHER" id="PTHR30520:SF6">
    <property type="entry name" value="FORMATE_NITRATE FAMILY TRANSPORTER (EUROFUNG)"/>
    <property type="match status" value="1"/>
</dbReference>
<accession>A0A7W9APP1</accession>
<dbReference type="Proteomes" id="UP000557739">
    <property type="component" value="Unassembled WGS sequence"/>
</dbReference>
<keyword evidence="8" id="KW-1185">Reference proteome</keyword>
<dbReference type="AlphaFoldDB" id="A0A7W9APP1"/>
<feature type="transmembrane region" description="Helical" evidence="6">
    <location>
        <begin position="62"/>
        <end position="83"/>
    </location>
</feature>
<dbReference type="RefSeq" id="WP_184026870.1">
    <property type="nucleotide sequence ID" value="NZ_JACIJJ010000002.1"/>
</dbReference>
<sequence>MADDLIGAQIAEAAPDAFERKAEEPVGRMALLAVLAGAFIAFGSIAYLVVQAGGPASGAKQIASGLAFSVGLILVTLTGAELFTGNAMFVLAAERGEIGVGRMLGSWVVVWLGNLVGSVAIAALFVAAGGGHGVEDGVAKAAVATATLKTGKGALALFASSMLANMLVCLAVWMAIGGKSIPSKVVAIVGPVAVFVAAGFEHSIANQSLLSIGWLLQSGQAIGIDGIGRNLALTTLGNLIGGMVVALALGHAQLKPHRAEASPAG</sequence>
<evidence type="ECO:0000313" key="8">
    <source>
        <dbReference type="Proteomes" id="UP000557739"/>
    </source>
</evidence>
<dbReference type="Pfam" id="PF01226">
    <property type="entry name" value="Form_Nir_trans"/>
    <property type="match status" value="1"/>
</dbReference>
<keyword evidence="2 6" id="KW-0812">Transmembrane</keyword>
<evidence type="ECO:0000256" key="1">
    <source>
        <dbReference type="ARBA" id="ARBA00004141"/>
    </source>
</evidence>
<comment type="subcellular location">
    <subcellularLocation>
        <location evidence="1">Membrane</location>
        <topology evidence="1">Multi-pass membrane protein</topology>
    </subcellularLocation>
</comment>
<evidence type="ECO:0000256" key="3">
    <source>
        <dbReference type="ARBA" id="ARBA00022989"/>
    </source>
</evidence>
<dbReference type="InterPro" id="IPR023271">
    <property type="entry name" value="Aquaporin-like"/>
</dbReference>
<feature type="transmembrane region" description="Helical" evidence="6">
    <location>
        <begin position="185"/>
        <end position="205"/>
    </location>
</feature>
<evidence type="ECO:0000256" key="4">
    <source>
        <dbReference type="ARBA" id="ARBA00023136"/>
    </source>
</evidence>
<dbReference type="GO" id="GO:0015499">
    <property type="term" value="F:formate transmembrane transporter activity"/>
    <property type="evidence" value="ECO:0007669"/>
    <property type="project" value="TreeGrafter"/>
</dbReference>
<reference evidence="7 8" key="1">
    <citation type="submission" date="2020-08" db="EMBL/GenBank/DDBJ databases">
        <title>Genomic Encyclopedia of Type Strains, Phase IV (KMG-IV): sequencing the most valuable type-strain genomes for metagenomic binning, comparative biology and taxonomic classification.</title>
        <authorList>
            <person name="Goeker M."/>
        </authorList>
    </citation>
    <scope>NUCLEOTIDE SEQUENCE [LARGE SCALE GENOMIC DNA]</scope>
    <source>
        <strain evidence="7 8">DSM 27244</strain>
    </source>
</reference>
<dbReference type="PANTHER" id="PTHR30520">
    <property type="entry name" value="FORMATE TRANSPORTER-RELATED"/>
    <property type="match status" value="1"/>
</dbReference>
<dbReference type="EMBL" id="JACIJJ010000002">
    <property type="protein sequence ID" value="MBB5698334.1"/>
    <property type="molecule type" value="Genomic_DNA"/>
</dbReference>
<evidence type="ECO:0000256" key="2">
    <source>
        <dbReference type="ARBA" id="ARBA00022692"/>
    </source>
</evidence>
<feature type="transmembrane region" description="Helical" evidence="6">
    <location>
        <begin position="104"/>
        <end position="128"/>
    </location>
</feature>
<comment type="similarity">
    <text evidence="5">Belongs to the FNT transporter (TC 1.A.16) family.</text>
</comment>
<proteinExistence type="inferred from homology"/>
<dbReference type="InterPro" id="IPR000292">
    <property type="entry name" value="For/NO2_transpt"/>
</dbReference>
<keyword evidence="3 6" id="KW-1133">Transmembrane helix</keyword>
<feature type="transmembrane region" description="Helical" evidence="6">
    <location>
        <begin position="154"/>
        <end position="173"/>
    </location>
</feature>
<organism evidence="7 8">
    <name type="scientific">Sphingomonas yantingensis</name>
    <dbReference type="NCBI Taxonomy" id="1241761"/>
    <lineage>
        <taxon>Bacteria</taxon>
        <taxon>Pseudomonadati</taxon>
        <taxon>Pseudomonadota</taxon>
        <taxon>Alphaproteobacteria</taxon>
        <taxon>Sphingomonadales</taxon>
        <taxon>Sphingomonadaceae</taxon>
        <taxon>Sphingomonas</taxon>
    </lineage>
</organism>
<protein>
    <submittedName>
        <fullName evidence="7">Formate transporter</fullName>
    </submittedName>
</protein>
<evidence type="ECO:0000256" key="6">
    <source>
        <dbReference type="SAM" id="Phobius"/>
    </source>
</evidence>
<name>A0A7W9APP1_9SPHN</name>
<feature type="transmembrane region" description="Helical" evidence="6">
    <location>
        <begin position="231"/>
        <end position="249"/>
    </location>
</feature>
<comment type="caution">
    <text evidence="7">The sequence shown here is derived from an EMBL/GenBank/DDBJ whole genome shotgun (WGS) entry which is preliminary data.</text>
</comment>
<dbReference type="GO" id="GO:0005886">
    <property type="term" value="C:plasma membrane"/>
    <property type="evidence" value="ECO:0007669"/>
    <property type="project" value="TreeGrafter"/>
</dbReference>
<dbReference type="Gene3D" id="1.20.1080.10">
    <property type="entry name" value="Glycerol uptake facilitator protein"/>
    <property type="match status" value="1"/>
</dbReference>
<gene>
    <name evidence="7" type="ORF">FHR19_001679</name>
</gene>
<feature type="transmembrane region" description="Helical" evidence="6">
    <location>
        <begin position="30"/>
        <end position="50"/>
    </location>
</feature>
<keyword evidence="4 6" id="KW-0472">Membrane</keyword>